<comment type="similarity">
    <text evidence="1 6">Belongs to the sigma-70 factor family. ECF subfamily.</text>
</comment>
<dbReference type="GO" id="GO:0016987">
    <property type="term" value="F:sigma factor activity"/>
    <property type="evidence" value="ECO:0007669"/>
    <property type="project" value="UniProtKB-KW"/>
</dbReference>
<dbReference type="Pfam" id="PF08281">
    <property type="entry name" value="Sigma70_r4_2"/>
    <property type="match status" value="1"/>
</dbReference>
<dbReference type="InterPro" id="IPR014284">
    <property type="entry name" value="RNA_pol_sigma-70_dom"/>
</dbReference>
<sequence>MASINKLNRFEVVLLYEKIQSESNTDFIHTLIDDYGEEVKRIIYSYLKDWQLTEDLTQEVFITVFLKMDTFEGRSSVKTWLYKIAINKTKDYLKSWSYKKVILTNTILTKTEINNSLETQLILKENDSEIAREVFGLPIKYREVILLFYYKDFTLKEIAAITNVNPSTVRTRLTRGRKILEQKLGGFLVES</sequence>
<evidence type="ECO:0000259" key="7">
    <source>
        <dbReference type="Pfam" id="PF04542"/>
    </source>
</evidence>
<keyword evidence="3 6" id="KW-0731">Sigma factor</keyword>
<dbReference type="InterPro" id="IPR013325">
    <property type="entry name" value="RNA_pol_sigma_r2"/>
</dbReference>
<organism evidence="9 10">
    <name type="scientific">Falsibacillus albus</name>
    <dbReference type="NCBI Taxonomy" id="2478915"/>
    <lineage>
        <taxon>Bacteria</taxon>
        <taxon>Bacillati</taxon>
        <taxon>Bacillota</taxon>
        <taxon>Bacilli</taxon>
        <taxon>Bacillales</taxon>
        <taxon>Bacillaceae</taxon>
        <taxon>Falsibacillus</taxon>
    </lineage>
</organism>
<dbReference type="CDD" id="cd06171">
    <property type="entry name" value="Sigma70_r4"/>
    <property type="match status" value="1"/>
</dbReference>
<dbReference type="GO" id="GO:0003677">
    <property type="term" value="F:DNA binding"/>
    <property type="evidence" value="ECO:0007669"/>
    <property type="project" value="UniProtKB-KW"/>
</dbReference>
<dbReference type="SUPFAM" id="SSF88659">
    <property type="entry name" value="Sigma3 and sigma4 domains of RNA polymerase sigma factors"/>
    <property type="match status" value="1"/>
</dbReference>
<dbReference type="InterPro" id="IPR000838">
    <property type="entry name" value="RNA_pol_sigma70_ECF_CS"/>
</dbReference>
<dbReference type="NCBIfam" id="TIGR02937">
    <property type="entry name" value="sigma70-ECF"/>
    <property type="match status" value="1"/>
</dbReference>
<dbReference type="Proteomes" id="UP000276770">
    <property type="component" value="Unassembled WGS sequence"/>
</dbReference>
<dbReference type="Gene3D" id="1.10.10.10">
    <property type="entry name" value="Winged helix-like DNA-binding domain superfamily/Winged helix DNA-binding domain"/>
    <property type="match status" value="1"/>
</dbReference>
<evidence type="ECO:0000256" key="1">
    <source>
        <dbReference type="ARBA" id="ARBA00010641"/>
    </source>
</evidence>
<evidence type="ECO:0000313" key="10">
    <source>
        <dbReference type="Proteomes" id="UP000276770"/>
    </source>
</evidence>
<evidence type="ECO:0000256" key="3">
    <source>
        <dbReference type="ARBA" id="ARBA00023082"/>
    </source>
</evidence>
<evidence type="ECO:0000256" key="6">
    <source>
        <dbReference type="RuleBase" id="RU000716"/>
    </source>
</evidence>
<evidence type="ECO:0000313" key="9">
    <source>
        <dbReference type="EMBL" id="RLQ94244.1"/>
    </source>
</evidence>
<evidence type="ECO:0000256" key="4">
    <source>
        <dbReference type="ARBA" id="ARBA00023125"/>
    </source>
</evidence>
<reference evidence="9 10" key="1">
    <citation type="submission" date="2018-10" db="EMBL/GenBank/DDBJ databases">
        <title>Falsibacillus sp. genome draft.</title>
        <authorList>
            <person name="Shi S."/>
        </authorList>
    </citation>
    <scope>NUCLEOTIDE SEQUENCE [LARGE SCALE GENOMIC DNA]</scope>
    <source>
        <strain evidence="9 10">GY 10110</strain>
    </source>
</reference>
<dbReference type="AlphaFoldDB" id="A0A3L7JVH3"/>
<keyword evidence="10" id="KW-1185">Reference proteome</keyword>
<dbReference type="PROSITE" id="PS01063">
    <property type="entry name" value="SIGMA70_ECF"/>
    <property type="match status" value="1"/>
</dbReference>
<dbReference type="PANTHER" id="PTHR43133:SF60">
    <property type="entry name" value="RNA POLYMERASE SIGMA FACTOR SIGV"/>
    <property type="match status" value="1"/>
</dbReference>
<keyword evidence="4 6" id="KW-0238">DNA-binding</keyword>
<dbReference type="GO" id="GO:0006352">
    <property type="term" value="P:DNA-templated transcription initiation"/>
    <property type="evidence" value="ECO:0007669"/>
    <property type="project" value="InterPro"/>
</dbReference>
<feature type="domain" description="RNA polymerase sigma-70 region 2" evidence="7">
    <location>
        <begin position="31"/>
        <end position="95"/>
    </location>
</feature>
<protein>
    <recommendedName>
        <fullName evidence="6">RNA polymerase sigma factor</fullName>
    </recommendedName>
</protein>
<dbReference type="InterPro" id="IPR039425">
    <property type="entry name" value="RNA_pol_sigma-70-like"/>
</dbReference>
<name>A0A3L7JVH3_9BACI</name>
<keyword evidence="5 6" id="KW-0804">Transcription</keyword>
<feature type="domain" description="RNA polymerase sigma factor 70 region 4 type 2" evidence="8">
    <location>
        <begin position="137"/>
        <end position="179"/>
    </location>
</feature>
<dbReference type="InterPro" id="IPR013249">
    <property type="entry name" value="RNA_pol_sigma70_r4_t2"/>
</dbReference>
<accession>A0A3L7JVH3</accession>
<dbReference type="PANTHER" id="PTHR43133">
    <property type="entry name" value="RNA POLYMERASE ECF-TYPE SIGMA FACTO"/>
    <property type="match status" value="1"/>
</dbReference>
<proteinExistence type="inferred from homology"/>
<dbReference type="InterPro" id="IPR036388">
    <property type="entry name" value="WH-like_DNA-bd_sf"/>
</dbReference>
<comment type="caution">
    <text evidence="9">The sequence shown here is derived from an EMBL/GenBank/DDBJ whole genome shotgun (WGS) entry which is preliminary data.</text>
</comment>
<gene>
    <name evidence="9" type="ORF">D9X91_14355</name>
</gene>
<dbReference type="InterPro" id="IPR013324">
    <property type="entry name" value="RNA_pol_sigma_r3/r4-like"/>
</dbReference>
<dbReference type="GO" id="GO:0006950">
    <property type="term" value="P:response to stress"/>
    <property type="evidence" value="ECO:0007669"/>
    <property type="project" value="UniProtKB-ARBA"/>
</dbReference>
<dbReference type="InterPro" id="IPR007627">
    <property type="entry name" value="RNA_pol_sigma70_r2"/>
</dbReference>
<keyword evidence="2 6" id="KW-0805">Transcription regulation</keyword>
<dbReference type="SUPFAM" id="SSF88946">
    <property type="entry name" value="Sigma2 domain of RNA polymerase sigma factors"/>
    <property type="match status" value="1"/>
</dbReference>
<dbReference type="Gene3D" id="1.10.1740.10">
    <property type="match status" value="1"/>
</dbReference>
<evidence type="ECO:0000259" key="8">
    <source>
        <dbReference type="Pfam" id="PF08281"/>
    </source>
</evidence>
<dbReference type="Pfam" id="PF04542">
    <property type="entry name" value="Sigma70_r2"/>
    <property type="match status" value="1"/>
</dbReference>
<evidence type="ECO:0000256" key="5">
    <source>
        <dbReference type="ARBA" id="ARBA00023163"/>
    </source>
</evidence>
<dbReference type="EMBL" id="RCVZ01000010">
    <property type="protein sequence ID" value="RLQ94244.1"/>
    <property type="molecule type" value="Genomic_DNA"/>
</dbReference>
<evidence type="ECO:0000256" key="2">
    <source>
        <dbReference type="ARBA" id="ARBA00023015"/>
    </source>
</evidence>